<sequence length="1693" mass="185714">MKNVLQSCLTLLLVIGFHLYTLAQSFDYGNGKTSLIIGQTFQQEYIDYINGIGTAPAGSSHYAELYSGTINQGDDGVNFDDSSPYLTWVNDNYPGATILIAISIKDNPGAGGYGELNPNSSNYDPNGVYKATKDIAYTTKWDAEIAQLANKFKSFPNLKFMVRLGYEVSLLAMGNAAEGMEFGDVLNIYNDQGVNIYDLPKEEFYNTVSKDHIDVDAFPDAYNKMAQIIREQEGATNVKFVYHPVRGFGEVKLLYPGDEYVDYIAFSIFNHDISMGTDESIQVIREIGSNGSRLDGNLEQSLDWSTAKKPVIIAESAYQNAPAEWKDYISSPYDNPFIEYLDRLLEVVENYDIRSLAYINSDWQSHGWPEQWADSRVEAFADVKAYWMENVINNSRYVQYNGQSPEPSCADGIQNGDETGIDCGGSCAPCDPVSETVPNTPSALVSTSKSADEITLSWTDNSDNEDGFYVTRNGVQYATIAPNTTSFTDTGLSASTTYTYQIKAYNAEGNSANSNSVAITTDDISTPPPSNNCPTSHPYEACGNCWENAAQAESAGCTEDPNTGNPDNGETTPPASSNCPSSHPYEACGQCWEDGQQAASSGCTETPEEPVETAPNTPSGLSASVNGTSVTVRWNSVSNADSYTLKYGTASQSYSQTLNGLTGTSRTISNLQELTTYYFTVNAVNSVGSSADASEVSAFVDSTATTPPDETNPPVDGNEDGKAKAKFTASTGQTLLILGQDLGSVAGYVNSGKFPEIGGVTQYTNIYDLAGLETTTNYGAGDLCLQCALDSYPNSTLSIGLYMVEDNDGKGNPDRLGRIDHPNGLTDIVNGLYDIELQRIADFFNNNADRPIFLRIGYEFDGEWNHYEPSKYIAAYKYLVDYMNAQNVENVAYVWQSATYGTTYNGLPISSWYPGDAYVDYLGLSFFFFDEGFNGPNLNYMLDLAREKQIPIMMAEVSAQYYDLELGLFHPYNSLANPTAMTGEEIWNQYWVDQLLPFIHNNEDVIRSVAYINADWQSQEMWRWPDAGNGFWGDTRIETNDYVSQQWAAELAKDSWIHGSENLFAILKGDTTGTVPNSPTGLNASASGNTISLSWNEVSNADSYTVSYGTSSGVYTTAKNVNSTSTSISNLFEGTTYYFVVSASNSVGESNPSSQVSATTETGVTPPPPSDKIEGKFTPADGKTLLAIGQDLFSLAGYRYGDVMPDTYDFGLQAGEGGMPEPGAAVAYIAFYMLTLDQYGINYGATGMDNGGNLTGVDTDWGAGPLNAASVADGWDHSALIMAMSITENWNLNGLQGIANGQYEANIDKLALFCNSYPNKKIYLRIGYEFEGRWNSEDTAGGDYPGGYHKQEEYKAAWRHIVEGMRSRGVTNVAYVWQASASPVDDVLDAQFAHGGDLAAAREDITGWYPGDDVVDWFGISWFIAPQEADDFFGFNDVPNLPNQDDLANEMLAFARERNKPVMIAESTPQGYDLEISEYDNTPSMVSRAATGWTYEGAQTLFTEGLAAAEEQFAPGTWFDNFSAETAWNRWYEPFLNYIYDNQDVIRAVTYINADWNQQSKWASPYNEGYWGDTRVEANTVIKSKWLEETNKDFWLLGSTDISSKLLDAPAARQAIQKIQDLEEGNDILLFPNPVKTVLNVSNSETVSTLTVFNLQGKLMLKGNGNSIDVSHLSSGVYVIKIDNEQPQLFIKE</sequence>
<feature type="domain" description="GH26" evidence="7">
    <location>
        <begin position="1"/>
        <end position="401"/>
    </location>
</feature>
<dbReference type="InterPro" id="IPR013783">
    <property type="entry name" value="Ig-like_fold"/>
</dbReference>
<dbReference type="Pfam" id="PF02156">
    <property type="entry name" value="Glyco_hydro_26"/>
    <property type="match status" value="2"/>
</dbReference>
<dbReference type="RefSeq" id="WP_109621619.1">
    <property type="nucleotide sequence ID" value="NZ_QGDO01000007.1"/>
</dbReference>
<dbReference type="EMBL" id="QGDO01000007">
    <property type="protein sequence ID" value="PWJ38498.1"/>
    <property type="molecule type" value="Genomic_DNA"/>
</dbReference>
<dbReference type="InterPro" id="IPR003961">
    <property type="entry name" value="FN3_dom"/>
</dbReference>
<keyword evidence="9" id="KW-1185">Reference proteome</keyword>
<dbReference type="OrthoDB" id="9816550at2"/>
<dbReference type="Pfam" id="PF00041">
    <property type="entry name" value="fn3"/>
    <property type="match status" value="3"/>
</dbReference>
<feature type="active site" description="Nucleophile" evidence="4">
    <location>
        <position position="956"/>
    </location>
</feature>
<feature type="domain" description="Fibronectin type-III" evidence="6">
    <location>
        <begin position="614"/>
        <end position="709"/>
    </location>
</feature>
<dbReference type="Proteomes" id="UP000245535">
    <property type="component" value="Unassembled WGS sequence"/>
</dbReference>
<evidence type="ECO:0000256" key="3">
    <source>
        <dbReference type="ARBA" id="ARBA00023295"/>
    </source>
</evidence>
<dbReference type="Gene3D" id="3.20.20.80">
    <property type="entry name" value="Glycosidases"/>
    <property type="match status" value="3"/>
</dbReference>
<feature type="compositionally biased region" description="Polar residues" evidence="5">
    <location>
        <begin position="1149"/>
        <end position="1163"/>
    </location>
</feature>
<dbReference type="SMART" id="SM00060">
    <property type="entry name" value="FN3"/>
    <property type="match status" value="3"/>
</dbReference>
<dbReference type="InterPro" id="IPR000805">
    <property type="entry name" value="Glyco_hydro_26"/>
</dbReference>
<evidence type="ECO:0000259" key="6">
    <source>
        <dbReference type="PROSITE" id="PS50853"/>
    </source>
</evidence>
<gene>
    <name evidence="8" type="ORF">BC781_10788</name>
</gene>
<comment type="caution">
    <text evidence="8">The sequence shown here is derived from an EMBL/GenBank/DDBJ whole genome shotgun (WGS) entry which is preliminary data.</text>
</comment>
<feature type="region of interest" description="Disordered" evidence="5">
    <location>
        <begin position="599"/>
        <end position="624"/>
    </location>
</feature>
<feature type="domain" description="Fibronectin type-III" evidence="6">
    <location>
        <begin position="1075"/>
        <end position="1163"/>
    </location>
</feature>
<evidence type="ECO:0000259" key="7">
    <source>
        <dbReference type="PROSITE" id="PS51764"/>
    </source>
</evidence>
<dbReference type="PANTHER" id="PTHR40079">
    <property type="entry name" value="MANNAN ENDO-1,4-BETA-MANNOSIDASE E-RELATED"/>
    <property type="match status" value="1"/>
</dbReference>
<feature type="active site" description="Proton donor" evidence="4">
    <location>
        <position position="1329"/>
    </location>
</feature>
<keyword evidence="3 4" id="KW-0326">Glycosidase</keyword>
<dbReference type="InterPro" id="IPR022790">
    <property type="entry name" value="GH26_dom"/>
</dbReference>
<dbReference type="SUPFAM" id="SSF51445">
    <property type="entry name" value="(Trans)glycosidases"/>
    <property type="match status" value="3"/>
</dbReference>
<proteinExistence type="inferred from homology"/>
<dbReference type="InterPro" id="IPR017853">
    <property type="entry name" value="GH"/>
</dbReference>
<dbReference type="GO" id="GO:0006080">
    <property type="term" value="P:substituted mannan metabolic process"/>
    <property type="evidence" value="ECO:0007669"/>
    <property type="project" value="InterPro"/>
</dbReference>
<keyword evidence="2 4" id="KW-0378">Hydrolase</keyword>
<feature type="domain" description="GH26" evidence="7">
    <location>
        <begin position="691"/>
        <end position="1041"/>
    </location>
</feature>
<comment type="similarity">
    <text evidence="1 4">Belongs to the glycosyl hydrolase 26 family.</text>
</comment>
<dbReference type="Pfam" id="PF18962">
    <property type="entry name" value="Por_Secre_tail"/>
    <property type="match status" value="1"/>
</dbReference>
<feature type="region of interest" description="Disordered" evidence="5">
    <location>
        <begin position="555"/>
        <end position="579"/>
    </location>
</feature>
<dbReference type="InterPro" id="IPR026444">
    <property type="entry name" value="Secre_tail"/>
</dbReference>
<evidence type="ECO:0000256" key="1">
    <source>
        <dbReference type="ARBA" id="ARBA00007754"/>
    </source>
</evidence>
<feature type="domain" description="Fibronectin type-III" evidence="6">
    <location>
        <begin position="440"/>
        <end position="524"/>
    </location>
</feature>
<evidence type="ECO:0000256" key="4">
    <source>
        <dbReference type="PROSITE-ProRule" id="PRU01100"/>
    </source>
</evidence>
<feature type="active site" description="Nucleophile" evidence="4">
    <location>
        <position position="315"/>
    </location>
</feature>
<dbReference type="NCBIfam" id="TIGR04183">
    <property type="entry name" value="Por_Secre_tail"/>
    <property type="match status" value="1"/>
</dbReference>
<protein>
    <submittedName>
        <fullName evidence="8">Putative secreted protein (Por secretion system target)</fullName>
    </submittedName>
</protein>
<feature type="active site" description="Nucleophile" evidence="4">
    <location>
        <position position="1466"/>
    </location>
</feature>
<dbReference type="GO" id="GO:0016985">
    <property type="term" value="F:mannan endo-1,4-beta-mannosidase activity"/>
    <property type="evidence" value="ECO:0007669"/>
    <property type="project" value="InterPro"/>
</dbReference>
<feature type="region of interest" description="Disordered" evidence="5">
    <location>
        <begin position="1149"/>
        <end position="1171"/>
    </location>
</feature>
<feature type="compositionally biased region" description="Polar residues" evidence="5">
    <location>
        <begin position="560"/>
        <end position="579"/>
    </location>
</feature>
<dbReference type="InterPro" id="IPR036116">
    <property type="entry name" value="FN3_sf"/>
</dbReference>
<dbReference type="PROSITE" id="PS51764">
    <property type="entry name" value="GH26"/>
    <property type="match status" value="3"/>
</dbReference>
<evidence type="ECO:0000313" key="8">
    <source>
        <dbReference type="EMBL" id="PWJ38498.1"/>
    </source>
</evidence>
<accession>A0A315Z4T7</accession>
<dbReference type="PROSITE" id="PS50853">
    <property type="entry name" value="FN3"/>
    <property type="match status" value="3"/>
</dbReference>
<evidence type="ECO:0000313" key="9">
    <source>
        <dbReference type="Proteomes" id="UP000245535"/>
    </source>
</evidence>
<feature type="active site" description="Proton donor" evidence="4">
    <location>
        <position position="859"/>
    </location>
</feature>
<feature type="domain" description="GH26" evidence="7">
    <location>
        <begin position="1180"/>
        <end position="1555"/>
    </location>
</feature>
<name>A0A315Z4T7_SEDFL</name>
<organism evidence="8 9">
    <name type="scientific">Sediminitomix flava</name>
    <dbReference type="NCBI Taxonomy" id="379075"/>
    <lineage>
        <taxon>Bacteria</taxon>
        <taxon>Pseudomonadati</taxon>
        <taxon>Bacteroidota</taxon>
        <taxon>Cytophagia</taxon>
        <taxon>Cytophagales</taxon>
        <taxon>Flammeovirgaceae</taxon>
        <taxon>Sediminitomix</taxon>
    </lineage>
</organism>
<evidence type="ECO:0000256" key="5">
    <source>
        <dbReference type="SAM" id="MobiDB-lite"/>
    </source>
</evidence>
<dbReference type="PANTHER" id="PTHR40079:SF4">
    <property type="entry name" value="GH26 DOMAIN-CONTAINING PROTEIN-RELATED"/>
    <property type="match status" value="1"/>
</dbReference>
<dbReference type="Gene3D" id="2.60.40.10">
    <property type="entry name" value="Immunoglobulins"/>
    <property type="match status" value="3"/>
</dbReference>
<reference evidence="8 9" key="1">
    <citation type="submission" date="2018-03" db="EMBL/GenBank/DDBJ databases">
        <title>Genomic Encyclopedia of Archaeal and Bacterial Type Strains, Phase II (KMG-II): from individual species to whole genera.</title>
        <authorList>
            <person name="Goeker M."/>
        </authorList>
    </citation>
    <scope>NUCLEOTIDE SEQUENCE [LARGE SCALE GENOMIC DNA]</scope>
    <source>
        <strain evidence="8 9">DSM 28229</strain>
    </source>
</reference>
<dbReference type="SUPFAM" id="SSF49265">
    <property type="entry name" value="Fibronectin type III"/>
    <property type="match status" value="3"/>
</dbReference>
<evidence type="ECO:0000256" key="2">
    <source>
        <dbReference type="ARBA" id="ARBA00022801"/>
    </source>
</evidence>
<feature type="active site" description="Proton donor" evidence="4">
    <location>
        <position position="167"/>
    </location>
</feature>
<dbReference type="CDD" id="cd00063">
    <property type="entry name" value="FN3"/>
    <property type="match status" value="3"/>
</dbReference>